<evidence type="ECO:0000256" key="2">
    <source>
        <dbReference type="SAM" id="MobiDB-lite"/>
    </source>
</evidence>
<gene>
    <name evidence="3" type="ORF">QI031_16160</name>
</gene>
<dbReference type="EMBL" id="CP124543">
    <property type="protein sequence ID" value="WGV23360.1"/>
    <property type="molecule type" value="Genomic_DNA"/>
</dbReference>
<sequence length="130" mass="14786">MNTRKNGETQKDRKRSTRNDSDQLRGLGGVQVSSRYDGTDSLRVNTSDCSGQDSARPSFDGNTPFGKILQRLKLIEEAHLTYVHSHRQRLEARLEENKESEESFRQQVAELEQEIYKLATQASDDSVSEP</sequence>
<evidence type="ECO:0000313" key="3">
    <source>
        <dbReference type="EMBL" id="WGV23360.1"/>
    </source>
</evidence>
<keyword evidence="1" id="KW-0175">Coiled coil</keyword>
<dbReference type="AlphaFoldDB" id="A0AAJ6NMT6"/>
<organism evidence="3 4">
    <name type="scientific">Halotia branconii CENA392</name>
    <dbReference type="NCBI Taxonomy" id="1539056"/>
    <lineage>
        <taxon>Bacteria</taxon>
        <taxon>Bacillati</taxon>
        <taxon>Cyanobacteriota</taxon>
        <taxon>Cyanophyceae</taxon>
        <taxon>Nostocales</taxon>
        <taxon>Nodulariaceae</taxon>
        <taxon>Halotia</taxon>
    </lineage>
</organism>
<feature type="compositionally biased region" description="Polar residues" evidence="2">
    <location>
        <begin position="31"/>
        <end position="55"/>
    </location>
</feature>
<dbReference type="Proteomes" id="UP001223520">
    <property type="component" value="Chromosome"/>
</dbReference>
<accession>A0AAJ6NMT6</accession>
<keyword evidence="4" id="KW-1185">Reference proteome</keyword>
<evidence type="ECO:0000256" key="1">
    <source>
        <dbReference type="SAM" id="Coils"/>
    </source>
</evidence>
<proteinExistence type="predicted"/>
<feature type="coiled-coil region" evidence="1">
    <location>
        <begin position="87"/>
        <end position="121"/>
    </location>
</feature>
<dbReference type="RefSeq" id="WP_281480686.1">
    <property type="nucleotide sequence ID" value="NZ_CP124543.1"/>
</dbReference>
<feature type="compositionally biased region" description="Basic and acidic residues" evidence="2">
    <location>
        <begin position="1"/>
        <end position="23"/>
    </location>
</feature>
<protein>
    <submittedName>
        <fullName evidence="3">Uncharacterized protein</fullName>
    </submittedName>
</protein>
<evidence type="ECO:0000313" key="4">
    <source>
        <dbReference type="Proteomes" id="UP001223520"/>
    </source>
</evidence>
<feature type="region of interest" description="Disordered" evidence="2">
    <location>
        <begin position="1"/>
        <end position="64"/>
    </location>
</feature>
<dbReference type="KEGG" id="hbq:QI031_16160"/>
<name>A0AAJ6NMT6_9CYAN</name>
<reference evidence="3 4" key="1">
    <citation type="journal article" date="2023" name="Limnol Oceanogr Lett">
        <title>Environmental adaptations by the intertidal Antarctic cyanobacterium Halotia branconii CENA392 as revealed using long-read genome sequencing.</title>
        <authorList>
            <person name="Dextro R.B."/>
            <person name="Delbaje E."/>
            <person name="Freitas P.N.N."/>
            <person name="Geraldes V."/>
            <person name="Pinto E."/>
            <person name="Long P.F."/>
            <person name="Fiore M.F."/>
        </authorList>
    </citation>
    <scope>NUCLEOTIDE SEQUENCE [LARGE SCALE GENOMIC DNA]</scope>
    <source>
        <strain evidence="3 4">CENA392</strain>
    </source>
</reference>